<feature type="transmembrane region" description="Helical" evidence="6">
    <location>
        <begin position="587"/>
        <end position="608"/>
    </location>
</feature>
<dbReference type="InterPro" id="IPR000515">
    <property type="entry name" value="MetI-like"/>
</dbReference>
<dbReference type="Proteomes" id="UP000192527">
    <property type="component" value="Chromosome"/>
</dbReference>
<comment type="subcellular location">
    <subcellularLocation>
        <location evidence="6">Cell membrane</location>
        <topology evidence="6">Multi-pass membrane protein</topology>
    </subcellularLocation>
    <subcellularLocation>
        <location evidence="1">Membrane</location>
        <topology evidence="1">Multi-pass membrane protein</topology>
    </subcellularLocation>
</comment>
<dbReference type="PANTHER" id="PTHR43839:SF3">
    <property type="entry name" value="OLIGOPEPTIDE ABC TRANSPORTER, PERMEASE PROTEIN"/>
    <property type="match status" value="1"/>
</dbReference>
<feature type="compositionally biased region" description="Basic and acidic residues" evidence="7">
    <location>
        <begin position="655"/>
        <end position="676"/>
    </location>
</feature>
<evidence type="ECO:0000256" key="3">
    <source>
        <dbReference type="ARBA" id="ARBA00022692"/>
    </source>
</evidence>
<feature type="transmembrane region" description="Helical" evidence="6">
    <location>
        <begin position="466"/>
        <end position="485"/>
    </location>
</feature>
<keyword evidence="4 6" id="KW-1133">Transmembrane helix</keyword>
<proteinExistence type="inferred from homology"/>
<feature type="transmembrane region" description="Helical" evidence="6">
    <location>
        <begin position="394"/>
        <end position="418"/>
    </location>
</feature>
<evidence type="ECO:0000256" key="4">
    <source>
        <dbReference type="ARBA" id="ARBA00022989"/>
    </source>
</evidence>
<name>A0A1W5ZRW8_9BACI</name>
<dbReference type="KEGG" id="hmn:HM131_03905"/>
<feature type="transmembrane region" description="Helical" evidence="6">
    <location>
        <begin position="7"/>
        <end position="27"/>
    </location>
</feature>
<feature type="transmembrane region" description="Helical" evidence="6">
    <location>
        <begin position="76"/>
        <end position="102"/>
    </location>
</feature>
<feature type="transmembrane region" description="Helical" evidence="6">
    <location>
        <begin position="322"/>
        <end position="341"/>
    </location>
</feature>
<dbReference type="InterPro" id="IPR035906">
    <property type="entry name" value="MetI-like_sf"/>
</dbReference>
<dbReference type="CDD" id="cd06261">
    <property type="entry name" value="TM_PBP2"/>
    <property type="match status" value="2"/>
</dbReference>
<dbReference type="STRING" id="402384.HM131_03905"/>
<keyword evidence="3 6" id="KW-0812">Transmembrane</keyword>
<dbReference type="Pfam" id="PF00528">
    <property type="entry name" value="BPD_transp_1"/>
    <property type="match status" value="1"/>
</dbReference>
<feature type="transmembrane region" description="Helical" evidence="6">
    <location>
        <begin position="532"/>
        <end position="551"/>
    </location>
</feature>
<dbReference type="OrthoDB" id="2351941at2"/>
<feature type="transmembrane region" description="Helical" evidence="6">
    <location>
        <begin position="157"/>
        <end position="179"/>
    </location>
</feature>
<comment type="similarity">
    <text evidence="6">Belongs to the binding-protein-dependent transport system permease family.</text>
</comment>
<feature type="transmembrane region" description="Helical" evidence="6">
    <location>
        <begin position="114"/>
        <end position="137"/>
    </location>
</feature>
<dbReference type="RefSeq" id="WP_085028151.1">
    <property type="nucleotide sequence ID" value="NZ_CP020772.1"/>
</dbReference>
<keyword evidence="2 6" id="KW-0813">Transport</keyword>
<feature type="transmembrane region" description="Helical" evidence="6">
    <location>
        <begin position="220"/>
        <end position="240"/>
    </location>
</feature>
<feature type="domain" description="ABC transmembrane type-1" evidence="8">
    <location>
        <begin position="74"/>
        <end position="269"/>
    </location>
</feature>
<keyword evidence="10" id="KW-1185">Reference proteome</keyword>
<feature type="region of interest" description="Disordered" evidence="7">
    <location>
        <begin position="637"/>
        <end position="676"/>
    </location>
</feature>
<feature type="transmembrane region" description="Helical" evidence="6">
    <location>
        <begin position="252"/>
        <end position="269"/>
    </location>
</feature>
<dbReference type="Gene3D" id="1.10.3720.10">
    <property type="entry name" value="MetI-like"/>
    <property type="match status" value="2"/>
</dbReference>
<dbReference type="PANTHER" id="PTHR43839">
    <property type="entry name" value="OPPC IN A BINDING PROTEIN-DEPENDENT TRANSPORT SYSTEM"/>
    <property type="match status" value="1"/>
</dbReference>
<evidence type="ECO:0000256" key="1">
    <source>
        <dbReference type="ARBA" id="ARBA00004141"/>
    </source>
</evidence>
<dbReference type="GO" id="GO:0005886">
    <property type="term" value="C:plasma membrane"/>
    <property type="evidence" value="ECO:0007669"/>
    <property type="project" value="UniProtKB-SubCell"/>
</dbReference>
<dbReference type="EMBL" id="CP020772">
    <property type="protein sequence ID" value="ARI76028.1"/>
    <property type="molecule type" value="Genomic_DNA"/>
</dbReference>
<evidence type="ECO:0000256" key="2">
    <source>
        <dbReference type="ARBA" id="ARBA00022448"/>
    </source>
</evidence>
<dbReference type="GO" id="GO:0055085">
    <property type="term" value="P:transmembrane transport"/>
    <property type="evidence" value="ECO:0007669"/>
    <property type="project" value="InterPro"/>
</dbReference>
<gene>
    <name evidence="9" type="ORF">HM131_03905</name>
</gene>
<reference evidence="9 10" key="1">
    <citation type="submission" date="2017-04" db="EMBL/GenBank/DDBJ databases">
        <title>The whole genome sequencing and assembly of Halobacillus mangrovi strain.</title>
        <authorList>
            <person name="Lee S.-J."/>
            <person name="Park M.-K."/>
            <person name="Kim J.-Y."/>
            <person name="Lee Y.-J."/>
            <person name="Yi H."/>
            <person name="Bahn Y.-S."/>
            <person name="Kim J.F."/>
            <person name="Lee D.-W."/>
        </authorList>
    </citation>
    <scope>NUCLEOTIDE SEQUENCE [LARGE SCALE GENOMIC DNA]</scope>
    <source>
        <strain evidence="9 10">KTB 131</strain>
    </source>
</reference>
<feature type="domain" description="ABC transmembrane type-1" evidence="8">
    <location>
        <begin position="394"/>
        <end position="608"/>
    </location>
</feature>
<dbReference type="SUPFAM" id="SSF161098">
    <property type="entry name" value="MetI-like"/>
    <property type="match status" value="2"/>
</dbReference>
<evidence type="ECO:0000313" key="9">
    <source>
        <dbReference type="EMBL" id="ARI76028.1"/>
    </source>
</evidence>
<evidence type="ECO:0000256" key="5">
    <source>
        <dbReference type="ARBA" id="ARBA00023136"/>
    </source>
</evidence>
<evidence type="ECO:0000259" key="8">
    <source>
        <dbReference type="PROSITE" id="PS50928"/>
    </source>
</evidence>
<keyword evidence="5 6" id="KW-0472">Membrane</keyword>
<evidence type="ECO:0000313" key="10">
    <source>
        <dbReference type="Proteomes" id="UP000192527"/>
    </source>
</evidence>
<evidence type="ECO:0000256" key="7">
    <source>
        <dbReference type="SAM" id="MobiDB-lite"/>
    </source>
</evidence>
<organism evidence="9 10">
    <name type="scientific">Halobacillus mangrovi</name>
    <dbReference type="NCBI Taxonomy" id="402384"/>
    <lineage>
        <taxon>Bacteria</taxon>
        <taxon>Bacillati</taxon>
        <taxon>Bacillota</taxon>
        <taxon>Bacilli</taxon>
        <taxon>Bacillales</taxon>
        <taxon>Bacillaceae</taxon>
        <taxon>Halobacillus</taxon>
    </lineage>
</organism>
<protein>
    <submittedName>
        <fullName evidence="9">ABC transporter permease</fullName>
    </submittedName>
</protein>
<dbReference type="AlphaFoldDB" id="A0A1W5ZRW8"/>
<dbReference type="PROSITE" id="PS50928">
    <property type="entry name" value="ABC_TM1"/>
    <property type="match status" value="2"/>
</dbReference>
<feature type="transmembrane region" description="Helical" evidence="6">
    <location>
        <begin position="430"/>
        <end position="451"/>
    </location>
</feature>
<accession>A0A1W5ZRW8</accession>
<evidence type="ECO:0000256" key="6">
    <source>
        <dbReference type="RuleBase" id="RU363032"/>
    </source>
</evidence>
<sequence length="676" mass="76876">MRLLKFAGYYLLGLIGILVISTSPALFRERSYFNVSAFVSEFQTLLTQITQPSEWVYLFKGTPEPLLPYLWEPYQYSMTIFFVGIILGFVLAFVLAIGTAFLPKWARIIVGRILNVLEAVPDLLLAFCLQLFIVWLYKQTNILFFQFASIGQEKVYVLPIIAIAVLPMVTMYKIILMLIDEEMTTSYVQMAKSKGMEKFFILNVHVLRNIVKSVFYHSKVILWGSLSSLLIIEYIFNMNGITTAFQQDPRPIVTSVILFMLFTPFFLLYQGTESFIFKDNKVAKETQMKMNSFIGSSAAKLGGNWVKHMLSELGAHFKNVKFLAGFFVIFGMLAVSVVYTLTADPLVDKFFHINNEEGRLVSAAPHSPEYVFLGTDELGYSIFDQLLVGAKYTILFALAIAFLRMIIGFVLAIPFAFFLPEKIQRGIEKFVDGMHYLPMTIIALLLLSPVLTMPPGGFTTTETERVLFQGVILTLLAVPLVITLFGNEMKLIMQEEYVVSTKVLGGSSLHLLWKHLLPHLSSRMGVVFGQQFIQTLLIFIHLGVFNIFFGGTKVSYDPMMPDPPQSTTYEWSGLIGSSKDSLMTGRWWFIIPALVCFMILILAMQLVIQGIKEVQHKRVGVPIEGLNWSKRLFKKKEKARYSPRNPSKEAFVFTKSDHSKQEDQRHSFYSERRRGG</sequence>